<organism evidence="1 2">
    <name type="scientific">Mycena belliarum</name>
    <dbReference type="NCBI Taxonomy" id="1033014"/>
    <lineage>
        <taxon>Eukaryota</taxon>
        <taxon>Fungi</taxon>
        <taxon>Dikarya</taxon>
        <taxon>Basidiomycota</taxon>
        <taxon>Agaricomycotina</taxon>
        <taxon>Agaricomycetes</taxon>
        <taxon>Agaricomycetidae</taxon>
        <taxon>Agaricales</taxon>
        <taxon>Marasmiineae</taxon>
        <taxon>Mycenaceae</taxon>
        <taxon>Mycena</taxon>
    </lineage>
</organism>
<dbReference type="EMBL" id="JARJCN010000006">
    <property type="protein sequence ID" value="KAJ7100041.1"/>
    <property type="molecule type" value="Genomic_DNA"/>
</dbReference>
<comment type="caution">
    <text evidence="1">The sequence shown here is derived from an EMBL/GenBank/DDBJ whole genome shotgun (WGS) entry which is preliminary data.</text>
</comment>
<proteinExistence type="predicted"/>
<dbReference type="Proteomes" id="UP001222325">
    <property type="component" value="Unassembled WGS sequence"/>
</dbReference>
<evidence type="ECO:0000313" key="2">
    <source>
        <dbReference type="Proteomes" id="UP001222325"/>
    </source>
</evidence>
<sequence>MLGQVEIARYLDQCNGSPLAIEEVLSAYIFWKYIKGATSQRVLVKLRYLTLYLRVTGRGHILEAGADQFKALSAEVVHGGSRIGALRSFTEPGKAVWNQLRRAAPSLLTHSMYGGPGSMHELLSRPQSHLPAFGDTAEREPWLDRYFVARRQILASSDAISARVPSTTDWERVTTLPEYSSLDEAARPVMVA</sequence>
<accession>A0AAD6UFY7</accession>
<gene>
    <name evidence="1" type="ORF">B0H15DRAFT_818479</name>
</gene>
<protein>
    <submittedName>
        <fullName evidence="1">Uncharacterized protein</fullName>
    </submittedName>
</protein>
<dbReference type="AlphaFoldDB" id="A0AAD6UFY7"/>
<name>A0AAD6UFY7_9AGAR</name>
<evidence type="ECO:0000313" key="1">
    <source>
        <dbReference type="EMBL" id="KAJ7100041.1"/>
    </source>
</evidence>
<keyword evidence="2" id="KW-1185">Reference proteome</keyword>
<reference evidence="1" key="1">
    <citation type="submission" date="2023-03" db="EMBL/GenBank/DDBJ databases">
        <title>Massive genome expansion in bonnet fungi (Mycena s.s.) driven by repeated elements and novel gene families across ecological guilds.</title>
        <authorList>
            <consortium name="Lawrence Berkeley National Laboratory"/>
            <person name="Harder C.B."/>
            <person name="Miyauchi S."/>
            <person name="Viragh M."/>
            <person name="Kuo A."/>
            <person name="Thoen E."/>
            <person name="Andreopoulos B."/>
            <person name="Lu D."/>
            <person name="Skrede I."/>
            <person name="Drula E."/>
            <person name="Henrissat B."/>
            <person name="Morin E."/>
            <person name="Kohler A."/>
            <person name="Barry K."/>
            <person name="LaButti K."/>
            <person name="Morin E."/>
            <person name="Salamov A."/>
            <person name="Lipzen A."/>
            <person name="Mereny Z."/>
            <person name="Hegedus B."/>
            <person name="Baldrian P."/>
            <person name="Stursova M."/>
            <person name="Weitz H."/>
            <person name="Taylor A."/>
            <person name="Grigoriev I.V."/>
            <person name="Nagy L.G."/>
            <person name="Martin F."/>
            <person name="Kauserud H."/>
        </authorList>
    </citation>
    <scope>NUCLEOTIDE SEQUENCE</scope>
    <source>
        <strain evidence="1">CBHHK173m</strain>
    </source>
</reference>